<evidence type="ECO:0000256" key="4">
    <source>
        <dbReference type="ARBA" id="ARBA00022555"/>
    </source>
</evidence>
<dbReference type="NCBIfam" id="TIGR00420">
    <property type="entry name" value="trmU"/>
    <property type="match status" value="1"/>
</dbReference>
<keyword evidence="10" id="KW-1015">Disulfide bond</keyword>
<dbReference type="GO" id="GO:0016783">
    <property type="term" value="F:sulfurtransferase activity"/>
    <property type="evidence" value="ECO:0007669"/>
    <property type="project" value="InterPro"/>
</dbReference>
<keyword evidence="8" id="KW-0067">ATP-binding</keyword>
<organism evidence="15 16">
    <name type="scientific">Cryptococcus amylolentus CBS 6273</name>
    <dbReference type="NCBI Taxonomy" id="1296118"/>
    <lineage>
        <taxon>Eukaryota</taxon>
        <taxon>Fungi</taxon>
        <taxon>Dikarya</taxon>
        <taxon>Basidiomycota</taxon>
        <taxon>Agaricomycotina</taxon>
        <taxon>Tremellomycetes</taxon>
        <taxon>Tremellales</taxon>
        <taxon>Cryptococcaceae</taxon>
        <taxon>Cryptococcus</taxon>
    </lineage>
</organism>
<comment type="caution">
    <text evidence="15">The sequence shown here is derived from an EMBL/GenBank/DDBJ whole genome shotgun (WGS) entry which is preliminary data.</text>
</comment>
<dbReference type="InterPro" id="IPR046885">
    <property type="entry name" value="MnmA-like_C"/>
</dbReference>
<dbReference type="Pfam" id="PF03054">
    <property type="entry name" value="tRNA_Me_trans"/>
    <property type="match status" value="1"/>
</dbReference>
<dbReference type="InterPro" id="IPR023382">
    <property type="entry name" value="MnmA-like_central_sf"/>
</dbReference>
<feature type="domain" description="tRNA-specific 2-thiouridylase MnmA-like central" evidence="14">
    <location>
        <begin position="248"/>
        <end position="300"/>
    </location>
</feature>
<dbReference type="AlphaFoldDB" id="A0A1E3JBI9"/>
<reference evidence="15 16" key="1">
    <citation type="submission" date="2016-06" db="EMBL/GenBank/DDBJ databases">
        <title>Evolution of pathogenesis and genome organization in the Tremellales.</title>
        <authorList>
            <person name="Cuomo C."/>
            <person name="Litvintseva A."/>
            <person name="Heitman J."/>
            <person name="Chen Y."/>
            <person name="Sun S."/>
            <person name="Springer D."/>
            <person name="Dromer F."/>
            <person name="Young S."/>
            <person name="Zeng Q."/>
            <person name="Chapman S."/>
            <person name="Gujja S."/>
            <person name="Saif S."/>
            <person name="Birren B."/>
        </authorList>
    </citation>
    <scope>NUCLEOTIDE SEQUENCE [LARGE SCALE GENOMIC DNA]</scope>
    <source>
        <strain evidence="15 16">CBS 6273</strain>
    </source>
</reference>
<keyword evidence="7" id="KW-0547">Nucleotide-binding</keyword>
<name>A0A1E3JBI9_9TREE</name>
<evidence type="ECO:0000313" key="16">
    <source>
        <dbReference type="Proteomes" id="UP000095149"/>
    </source>
</evidence>
<evidence type="ECO:0000256" key="3">
    <source>
        <dbReference type="ARBA" id="ARBA00011953"/>
    </source>
</evidence>
<dbReference type="Gene3D" id="2.40.30.10">
    <property type="entry name" value="Translation factors"/>
    <property type="match status" value="1"/>
</dbReference>
<comment type="catalytic activity">
    <reaction evidence="11">
        <text>5-taurinomethyluridine(34) in tRNA + S-sulfanyl-L-cysteinyl-[protein] + AH2 + ATP = 5-taurinomethyl-2-thiouridine(34) in tRNA + L-cysteinyl-[protein] + A + AMP + diphosphate + H(+)</text>
        <dbReference type="Rhea" id="RHEA:47040"/>
        <dbReference type="Rhea" id="RHEA-COMP:10131"/>
        <dbReference type="Rhea" id="RHEA-COMP:11726"/>
        <dbReference type="Rhea" id="RHEA-COMP:11732"/>
        <dbReference type="Rhea" id="RHEA-COMP:11733"/>
        <dbReference type="ChEBI" id="CHEBI:13193"/>
        <dbReference type="ChEBI" id="CHEBI:15378"/>
        <dbReference type="ChEBI" id="CHEBI:17499"/>
        <dbReference type="ChEBI" id="CHEBI:29950"/>
        <dbReference type="ChEBI" id="CHEBI:30616"/>
        <dbReference type="ChEBI" id="CHEBI:33019"/>
        <dbReference type="ChEBI" id="CHEBI:61963"/>
        <dbReference type="ChEBI" id="CHEBI:87171"/>
        <dbReference type="ChEBI" id="CHEBI:87172"/>
        <dbReference type="ChEBI" id="CHEBI:456215"/>
        <dbReference type="EC" id="2.8.1.14"/>
    </reaction>
</comment>
<sequence length="521" mass="56692">MENLGLREGDHAVTVGMSGGVDSATTLGILKDFPIHLDVIFMRNWDPLLSESSPDSDSPAPQTSLSYTPSSPSSTTPKTPNLSPCEWQRDYTDVLSVSSHLGVPEAKVRFVDLSKEYWSRVFEPAVGVWESGGTPNPDVDCNRHIKFGALLDVLPKNDRHFLATGHYGRISHFPSSPSRLLRAADTSKDQTYYLSQMTEYQLSRTILPLGGLLKKDVRRLALHWDLPNAKKAESMGVCFIGERGKFGDFISQYTSPPPPGFFTTPSGTPLQQHKGLWHYTIGQKARLGGQKEVLFVAKKGVGREGQDIVVVPAYVAHPALLCSSVRTASFIWIHGGEEAKAIIKERPAGVMVQVRHRMEPTPAKVEFGENLSDVKVIFDPPLVGVSPGQVVGIWHEGWCLGSGVIESTECVDESPSFPLLPDQNLATPFTLDDDGNPDEINFDNDKAVKFQRAAGKTITLVAYAEKTGFSVAEAAGLAPHVSLFYSSHAIIPKGCACAWENVRAELECLSRAAEGGPVLSS</sequence>
<dbReference type="GO" id="GO:0008168">
    <property type="term" value="F:methyltransferase activity"/>
    <property type="evidence" value="ECO:0007669"/>
    <property type="project" value="UniProtKB-KW"/>
</dbReference>
<dbReference type="PANTHER" id="PTHR11933:SF5">
    <property type="entry name" value="MITOCHONDRIAL TRNA-SPECIFIC 2-THIOURIDYLASE 1"/>
    <property type="match status" value="1"/>
</dbReference>
<dbReference type="Pfam" id="PF20258">
    <property type="entry name" value="tRNA_Me_trans_C"/>
    <property type="match status" value="1"/>
</dbReference>
<dbReference type="CDD" id="cd01998">
    <property type="entry name" value="MnmA_TRMU-like"/>
    <property type="match status" value="1"/>
</dbReference>
<keyword evidence="15" id="KW-0489">Methyltransferase</keyword>
<keyword evidence="4" id="KW-0820">tRNA-binding</keyword>
<dbReference type="InterPro" id="IPR046884">
    <property type="entry name" value="MnmA-like_central"/>
</dbReference>
<evidence type="ECO:0000259" key="13">
    <source>
        <dbReference type="Pfam" id="PF20258"/>
    </source>
</evidence>
<gene>
    <name evidence="15" type="ORF">I350_07865</name>
</gene>
<dbReference type="OrthoDB" id="3685at2759"/>
<dbReference type="Pfam" id="PF20259">
    <property type="entry name" value="tRNA_Me_trans_M"/>
    <property type="match status" value="1"/>
</dbReference>
<dbReference type="Proteomes" id="UP000095149">
    <property type="component" value="Unassembled WGS sequence"/>
</dbReference>
<evidence type="ECO:0000256" key="2">
    <source>
        <dbReference type="ARBA" id="ARBA00006191"/>
    </source>
</evidence>
<keyword evidence="9" id="KW-0694">RNA-binding</keyword>
<dbReference type="SUPFAM" id="SSF52402">
    <property type="entry name" value="Adenine nucleotide alpha hydrolases-like"/>
    <property type="match status" value="1"/>
</dbReference>
<proteinExistence type="inferred from homology"/>
<feature type="region of interest" description="Disordered" evidence="12">
    <location>
        <begin position="50"/>
        <end position="84"/>
    </location>
</feature>
<dbReference type="Gene3D" id="2.30.30.280">
    <property type="entry name" value="Adenine nucleotide alpha hydrolases-like domains"/>
    <property type="match status" value="1"/>
</dbReference>
<evidence type="ECO:0000256" key="8">
    <source>
        <dbReference type="ARBA" id="ARBA00022840"/>
    </source>
</evidence>
<feature type="domain" description="tRNA-specific 2-thiouridylase MnmA-like C-terminal" evidence="13">
    <location>
        <begin position="338"/>
        <end position="405"/>
    </location>
</feature>
<dbReference type="EMBL" id="MEKH01000013">
    <property type="protein sequence ID" value="ODN98219.1"/>
    <property type="molecule type" value="Genomic_DNA"/>
</dbReference>
<evidence type="ECO:0000256" key="10">
    <source>
        <dbReference type="ARBA" id="ARBA00023157"/>
    </source>
</evidence>
<comment type="function">
    <text evidence="1">Catalyzes the 2-thiolation of uridine at the wobble position (U34) of mitochondrial tRNA(Lys), tRNA(Glu) and tRNA(Gln). Required for the formation of 5-taurinomethyl-2-thiouridine (tm5s2U) of mitochondrial tRNA(Lys), tRNA(Glu), and tRNA(Gln) at the wobble position. ATP is required to activate the C2 atom of the wobble base.</text>
</comment>
<evidence type="ECO:0000256" key="1">
    <source>
        <dbReference type="ARBA" id="ARBA00003986"/>
    </source>
</evidence>
<dbReference type="GO" id="GO:0000049">
    <property type="term" value="F:tRNA binding"/>
    <property type="evidence" value="ECO:0007669"/>
    <property type="project" value="UniProtKB-KW"/>
</dbReference>
<comment type="similarity">
    <text evidence="2">Belongs to the MnmA/TRMU family.</text>
</comment>
<keyword evidence="5 15" id="KW-0808">Transferase</keyword>
<keyword evidence="6" id="KW-0819">tRNA processing</keyword>
<accession>A0A1E3JBI9</accession>
<evidence type="ECO:0000259" key="14">
    <source>
        <dbReference type="Pfam" id="PF20259"/>
    </source>
</evidence>
<dbReference type="InterPro" id="IPR014729">
    <property type="entry name" value="Rossmann-like_a/b/a_fold"/>
</dbReference>
<dbReference type="Gene3D" id="3.40.50.620">
    <property type="entry name" value="HUPs"/>
    <property type="match status" value="1"/>
</dbReference>
<dbReference type="GO" id="GO:0005524">
    <property type="term" value="F:ATP binding"/>
    <property type="evidence" value="ECO:0007669"/>
    <property type="project" value="UniProtKB-KW"/>
</dbReference>
<evidence type="ECO:0000256" key="7">
    <source>
        <dbReference type="ARBA" id="ARBA00022741"/>
    </source>
</evidence>
<protein>
    <recommendedName>
        <fullName evidence="3">tRNA-5-taurinomethyluridine 2-sulfurtransferase</fullName>
        <ecNumber evidence="3">2.8.1.14</ecNumber>
    </recommendedName>
</protein>
<dbReference type="PANTHER" id="PTHR11933">
    <property type="entry name" value="TRNA 5-METHYLAMINOMETHYL-2-THIOURIDYLATE -METHYLTRANSFERASE"/>
    <property type="match status" value="1"/>
</dbReference>
<dbReference type="GO" id="GO:0032259">
    <property type="term" value="P:methylation"/>
    <property type="evidence" value="ECO:0007669"/>
    <property type="project" value="UniProtKB-KW"/>
</dbReference>
<evidence type="ECO:0000256" key="9">
    <source>
        <dbReference type="ARBA" id="ARBA00022884"/>
    </source>
</evidence>
<dbReference type="InterPro" id="IPR004506">
    <property type="entry name" value="MnmA-like"/>
</dbReference>
<dbReference type="GO" id="GO:0002143">
    <property type="term" value="P:tRNA wobble position uridine thiolation"/>
    <property type="evidence" value="ECO:0007669"/>
    <property type="project" value="TreeGrafter"/>
</dbReference>
<evidence type="ECO:0000256" key="11">
    <source>
        <dbReference type="ARBA" id="ARBA00049564"/>
    </source>
</evidence>
<evidence type="ECO:0000256" key="12">
    <source>
        <dbReference type="SAM" id="MobiDB-lite"/>
    </source>
</evidence>
<evidence type="ECO:0000256" key="5">
    <source>
        <dbReference type="ARBA" id="ARBA00022679"/>
    </source>
</evidence>
<evidence type="ECO:0000256" key="6">
    <source>
        <dbReference type="ARBA" id="ARBA00022694"/>
    </source>
</evidence>
<dbReference type="EC" id="2.8.1.14" evidence="3"/>
<dbReference type="GO" id="GO:0005739">
    <property type="term" value="C:mitochondrion"/>
    <property type="evidence" value="ECO:0007669"/>
    <property type="project" value="TreeGrafter"/>
</dbReference>
<evidence type="ECO:0000313" key="15">
    <source>
        <dbReference type="EMBL" id="ODN98219.1"/>
    </source>
</evidence>